<gene>
    <name evidence="3" type="ORF">NIES46_49430</name>
</gene>
<reference evidence="3 4" key="1">
    <citation type="journal article" date="2019" name="J Genomics">
        <title>The Draft Genome of a Hydrogen-producing Cyanobacterium, Arthrospira platensis NIES-46.</title>
        <authorList>
            <person name="Suzuki S."/>
            <person name="Yamaguchi H."/>
            <person name="Kawachi M."/>
        </authorList>
    </citation>
    <scope>NUCLEOTIDE SEQUENCE [LARGE SCALE GENOMIC DNA]</scope>
    <source>
        <strain evidence="3 4">NIES-46</strain>
    </source>
</reference>
<protein>
    <submittedName>
        <fullName evidence="3">Uncharacterized protein</fullName>
    </submittedName>
</protein>
<feature type="transmembrane region" description="Helical" evidence="2">
    <location>
        <begin position="41"/>
        <end position="59"/>
    </location>
</feature>
<proteinExistence type="predicted"/>
<name>A0A5M3TFN2_LIMPL</name>
<accession>A0A5M3TFN2</accession>
<dbReference type="EMBL" id="BIMW01000289">
    <property type="protein sequence ID" value="GCE96868.1"/>
    <property type="molecule type" value="Genomic_DNA"/>
</dbReference>
<keyword evidence="2" id="KW-0472">Membrane</keyword>
<dbReference type="RefSeq" id="WP_006616243.1">
    <property type="nucleotide sequence ID" value="NZ_BIMW01000289.1"/>
</dbReference>
<keyword evidence="2" id="KW-1133">Transmembrane helix</keyword>
<dbReference type="Proteomes" id="UP000326169">
    <property type="component" value="Unassembled WGS sequence"/>
</dbReference>
<keyword evidence="4" id="KW-1185">Reference proteome</keyword>
<comment type="caution">
    <text evidence="3">The sequence shown here is derived from an EMBL/GenBank/DDBJ whole genome shotgun (WGS) entry which is preliminary data.</text>
</comment>
<sequence length="99" mass="10871">MNALLPRILKSAYRREPIVSFVITVGAVDTVIGGVTASLPLLSLGLGTVGVAVAWRWWLIQRSPVEQQTETAPEYYLPPSGSRPSLPMLTQNKKPRPPY</sequence>
<dbReference type="GeneID" id="301685639"/>
<organism evidence="3 4">
    <name type="scientific">Limnospira platensis NIES-46</name>
    <dbReference type="NCBI Taxonomy" id="1236695"/>
    <lineage>
        <taxon>Bacteria</taxon>
        <taxon>Bacillati</taxon>
        <taxon>Cyanobacteriota</taxon>
        <taxon>Cyanophyceae</taxon>
        <taxon>Oscillatoriophycideae</taxon>
        <taxon>Oscillatoriales</taxon>
        <taxon>Sirenicapillariaceae</taxon>
        <taxon>Limnospira</taxon>
    </lineage>
</organism>
<evidence type="ECO:0000256" key="1">
    <source>
        <dbReference type="SAM" id="MobiDB-lite"/>
    </source>
</evidence>
<keyword evidence="2" id="KW-0812">Transmembrane</keyword>
<evidence type="ECO:0000313" key="4">
    <source>
        <dbReference type="Proteomes" id="UP000326169"/>
    </source>
</evidence>
<evidence type="ECO:0000313" key="3">
    <source>
        <dbReference type="EMBL" id="GCE96868.1"/>
    </source>
</evidence>
<evidence type="ECO:0000256" key="2">
    <source>
        <dbReference type="SAM" id="Phobius"/>
    </source>
</evidence>
<feature type="region of interest" description="Disordered" evidence="1">
    <location>
        <begin position="66"/>
        <end position="99"/>
    </location>
</feature>